<dbReference type="InterPro" id="IPR051311">
    <property type="entry name" value="DedA_domain"/>
</dbReference>
<evidence type="ECO:0000256" key="2">
    <source>
        <dbReference type="ARBA" id="ARBA00010792"/>
    </source>
</evidence>
<keyword evidence="3" id="KW-1003">Cell membrane</keyword>
<dbReference type="PANTHER" id="PTHR42709">
    <property type="entry name" value="ALKALINE PHOSPHATASE LIKE PROTEIN"/>
    <property type="match status" value="1"/>
</dbReference>
<dbReference type="Pfam" id="PF09335">
    <property type="entry name" value="VTT_dom"/>
    <property type="match status" value="1"/>
</dbReference>
<sequence>MLDGIDQWVMDVISALGYLGLALLLVAENLFPPIPSEIVLPLAGFLVGRGDLNFWGALVAATLGSVLGALILYALGRWGGRRLVLRYGSWLRVDKKRLDRAEGWFRSYGDWVVLFARVVPVARSIISIPAGTARMPLARFVVLTTIGSALWNAVLIGAGVFLGANWALVQDWIGSYSNTVLVVATVAVAVFLVLYYFRRER</sequence>
<evidence type="ECO:0000256" key="6">
    <source>
        <dbReference type="ARBA" id="ARBA00023136"/>
    </source>
</evidence>
<evidence type="ECO:0000256" key="5">
    <source>
        <dbReference type="ARBA" id="ARBA00022989"/>
    </source>
</evidence>
<dbReference type="EMBL" id="CADCVG010000018">
    <property type="protein sequence ID" value="CAA9445809.1"/>
    <property type="molecule type" value="Genomic_DNA"/>
</dbReference>
<feature type="transmembrane region" description="Helical" evidence="7">
    <location>
        <begin position="176"/>
        <end position="197"/>
    </location>
</feature>
<evidence type="ECO:0000259" key="8">
    <source>
        <dbReference type="Pfam" id="PF09335"/>
    </source>
</evidence>
<keyword evidence="4 7" id="KW-0812">Transmembrane</keyword>
<feature type="transmembrane region" description="Helical" evidence="7">
    <location>
        <begin position="54"/>
        <end position="76"/>
    </location>
</feature>
<reference evidence="9" key="1">
    <citation type="submission" date="2020-02" db="EMBL/GenBank/DDBJ databases">
        <authorList>
            <person name="Meier V. D."/>
        </authorList>
    </citation>
    <scope>NUCLEOTIDE SEQUENCE</scope>
    <source>
        <strain evidence="9">AVDCRST_MAG14</strain>
    </source>
</reference>
<feature type="transmembrane region" description="Helical" evidence="7">
    <location>
        <begin position="12"/>
        <end position="34"/>
    </location>
</feature>
<protein>
    <submittedName>
        <fullName evidence="9">Alkaline phosphatase</fullName>
        <ecNumber evidence="9">3.1.3.1</ecNumber>
    </submittedName>
</protein>
<evidence type="ECO:0000256" key="3">
    <source>
        <dbReference type="ARBA" id="ARBA00022475"/>
    </source>
</evidence>
<comment type="similarity">
    <text evidence="2">Belongs to the DedA family.</text>
</comment>
<accession>A0A6J4QIT3</accession>
<evidence type="ECO:0000256" key="1">
    <source>
        <dbReference type="ARBA" id="ARBA00004651"/>
    </source>
</evidence>
<name>A0A6J4QIT3_9ACTN</name>
<evidence type="ECO:0000256" key="7">
    <source>
        <dbReference type="SAM" id="Phobius"/>
    </source>
</evidence>
<dbReference type="InterPro" id="IPR032816">
    <property type="entry name" value="VTT_dom"/>
</dbReference>
<dbReference type="GO" id="GO:0004035">
    <property type="term" value="F:alkaline phosphatase activity"/>
    <property type="evidence" value="ECO:0007669"/>
    <property type="project" value="UniProtKB-EC"/>
</dbReference>
<evidence type="ECO:0000313" key="9">
    <source>
        <dbReference type="EMBL" id="CAA9445809.1"/>
    </source>
</evidence>
<gene>
    <name evidence="9" type="ORF">AVDCRST_MAG14-402</name>
</gene>
<feature type="transmembrane region" description="Helical" evidence="7">
    <location>
        <begin position="140"/>
        <end position="164"/>
    </location>
</feature>
<dbReference type="PANTHER" id="PTHR42709:SF6">
    <property type="entry name" value="UNDECAPRENYL PHOSPHATE TRANSPORTER A"/>
    <property type="match status" value="1"/>
</dbReference>
<organism evidence="9">
    <name type="scientific">uncultured Rubrobacteraceae bacterium</name>
    <dbReference type="NCBI Taxonomy" id="349277"/>
    <lineage>
        <taxon>Bacteria</taxon>
        <taxon>Bacillati</taxon>
        <taxon>Actinomycetota</taxon>
        <taxon>Rubrobacteria</taxon>
        <taxon>Rubrobacterales</taxon>
        <taxon>Rubrobacteraceae</taxon>
        <taxon>environmental samples</taxon>
    </lineage>
</organism>
<dbReference type="EC" id="3.1.3.1" evidence="9"/>
<keyword evidence="6 7" id="KW-0472">Membrane</keyword>
<dbReference type="GO" id="GO:0005886">
    <property type="term" value="C:plasma membrane"/>
    <property type="evidence" value="ECO:0007669"/>
    <property type="project" value="UniProtKB-SubCell"/>
</dbReference>
<keyword evidence="5 7" id="KW-1133">Transmembrane helix</keyword>
<proteinExistence type="inferred from homology"/>
<comment type="subcellular location">
    <subcellularLocation>
        <location evidence="1">Cell membrane</location>
        <topology evidence="1">Multi-pass membrane protein</topology>
    </subcellularLocation>
</comment>
<dbReference type="AlphaFoldDB" id="A0A6J4QIT3"/>
<feature type="domain" description="VTT" evidence="8">
    <location>
        <begin position="34"/>
        <end position="159"/>
    </location>
</feature>
<evidence type="ECO:0000256" key="4">
    <source>
        <dbReference type="ARBA" id="ARBA00022692"/>
    </source>
</evidence>
<keyword evidence="9" id="KW-0378">Hydrolase</keyword>